<dbReference type="AlphaFoldDB" id="A0A369XKU2"/>
<feature type="signal peptide" evidence="1">
    <location>
        <begin position="1"/>
        <end position="22"/>
    </location>
</feature>
<dbReference type="PANTHER" id="PTHR47698:SF2">
    <property type="entry name" value="FATTY-ACID-BINDING PROTEIN 3, CHLOROPLASTIC"/>
    <property type="match status" value="1"/>
</dbReference>
<evidence type="ECO:0000313" key="3">
    <source>
        <dbReference type="EMBL" id="RDE50025.1"/>
    </source>
</evidence>
<evidence type="ECO:0000256" key="1">
    <source>
        <dbReference type="SAM" id="SignalP"/>
    </source>
</evidence>
<reference evidence="3 4" key="1">
    <citation type="submission" date="2018-05" db="EMBL/GenBank/DDBJ databases">
        <title>Integrated omic analyses show evidence that a Ca. Accumulibacter phosphatis strain performs denitrification under micro-aerobic conditions.</title>
        <authorList>
            <person name="Camejo P.Y."/>
            <person name="Katherine M.D."/>
            <person name="Daniel N.R."/>
        </authorList>
    </citation>
    <scope>NUCLEOTIDE SEQUENCE [LARGE SCALE GENOMIC DNA]</scope>
    <source>
        <strain evidence="3">UW-LDO-IC</strain>
    </source>
</reference>
<dbReference type="InterPro" id="IPR016088">
    <property type="entry name" value="Chalcone_isomerase_3-sand"/>
</dbReference>
<sequence>MKKLLLAAMAALFCQFSQLATAVEVAGVKFDDQTKVGNGELLVNGAGLRKKAFFQIYAMALYLPAKSGDSEAVLAAKGGKRIAITLLRDLTAQQFVEALQEGMANNHSEAEMAGLKDRLKQLSDLMLAIGEAKTGTSILIDWLPASGTRLTVNGQAQGKDIAGEDFYRALLRIWLGNKPVQDDLKQALLGKAS</sequence>
<gene>
    <name evidence="3" type="ORF">DVS81_13280</name>
</gene>
<protein>
    <recommendedName>
        <fullName evidence="2">Chalcone isomerase domain-containing protein</fullName>
    </recommendedName>
</protein>
<evidence type="ECO:0000313" key="4">
    <source>
        <dbReference type="Proteomes" id="UP000253831"/>
    </source>
</evidence>
<feature type="chain" id="PRO_5016597371" description="Chalcone isomerase domain-containing protein" evidence="1">
    <location>
        <begin position="23"/>
        <end position="193"/>
    </location>
</feature>
<evidence type="ECO:0000259" key="2">
    <source>
        <dbReference type="Pfam" id="PF16036"/>
    </source>
</evidence>
<dbReference type="Pfam" id="PF16036">
    <property type="entry name" value="Chalcone_3"/>
    <property type="match status" value="1"/>
</dbReference>
<comment type="caution">
    <text evidence="3">The sequence shown here is derived from an EMBL/GenBank/DDBJ whole genome shotgun (WGS) entry which is preliminary data.</text>
</comment>
<dbReference type="Proteomes" id="UP000253831">
    <property type="component" value="Unassembled WGS sequence"/>
</dbReference>
<proteinExistence type="predicted"/>
<dbReference type="EMBL" id="QPGA01000027">
    <property type="protein sequence ID" value="RDE50025.1"/>
    <property type="molecule type" value="Genomic_DNA"/>
</dbReference>
<feature type="domain" description="Chalcone isomerase" evidence="2">
    <location>
        <begin position="22"/>
        <end position="190"/>
    </location>
</feature>
<name>A0A369XKU2_9PROT</name>
<keyword evidence="1" id="KW-0732">Signal</keyword>
<dbReference type="SUPFAM" id="SSF54626">
    <property type="entry name" value="Chalcone isomerase"/>
    <property type="match status" value="1"/>
</dbReference>
<accession>A0A369XKU2</accession>
<dbReference type="Gene3D" id="3.50.70.10">
    <property type="match status" value="1"/>
</dbReference>
<dbReference type="InterPro" id="IPR036298">
    <property type="entry name" value="Chalcone_isomerase_sf"/>
</dbReference>
<dbReference type="InterPro" id="IPR016087">
    <property type="entry name" value="Chalcone_isomerase"/>
</dbReference>
<dbReference type="PANTHER" id="PTHR47698">
    <property type="entry name" value="FATTY-ACID-BINDING PROTEIN 3, CHLOROPLASTIC"/>
    <property type="match status" value="1"/>
</dbReference>
<dbReference type="GO" id="GO:0016872">
    <property type="term" value="F:intramolecular lyase activity"/>
    <property type="evidence" value="ECO:0007669"/>
    <property type="project" value="InterPro"/>
</dbReference>
<organism evidence="3 4">
    <name type="scientific">Candidatus Accumulibacter meliphilus</name>
    <dbReference type="NCBI Taxonomy" id="2211374"/>
    <lineage>
        <taxon>Bacteria</taxon>
        <taxon>Pseudomonadati</taxon>
        <taxon>Pseudomonadota</taxon>
        <taxon>Betaproteobacteria</taxon>
        <taxon>Candidatus Accumulibacter</taxon>
    </lineage>
</organism>